<dbReference type="Pfam" id="PF05641">
    <property type="entry name" value="Agenet"/>
    <property type="match status" value="2"/>
</dbReference>
<dbReference type="Proteomes" id="UP001652623">
    <property type="component" value="Chromosome 8"/>
</dbReference>
<feature type="region of interest" description="Disordered" evidence="1">
    <location>
        <begin position="70"/>
        <end position="89"/>
    </location>
</feature>
<evidence type="ECO:0000259" key="2">
    <source>
        <dbReference type="SMART" id="SM00743"/>
    </source>
</evidence>
<sequence length="300" mass="34742">MFVYSHWLLLPQQASKQTKTEKMRSTRSSVVEEEEEEHLHEGSKVEVFFSKEDGLQNAWLSAVVLKTPPPPPPYCSPSSSSEMKKRKTSSDSKVLVRYDHLHTVARNHHRKPPITQYVKPFFIRPLPPPEDPDQQVIELNEIVDAFHRNVWWTGVVINVVGDKYYVEFKNPPDILELVRSQIRLHRNWVQGTWNSPQKHQKTTRSSLFNPGEAIEVNLENELPCIVWSPAIFLGEVRPYQFLVQSKNSKIEGEGFHKISVKLHQIRPHPPLAEVKFDVFEKVDAFDGLDWWVGVITKVLT</sequence>
<dbReference type="InterPro" id="IPR014002">
    <property type="entry name" value="Agenet_dom_plant"/>
</dbReference>
<dbReference type="SMART" id="SM00743">
    <property type="entry name" value="Agenet"/>
    <property type="match status" value="3"/>
</dbReference>
<evidence type="ECO:0000313" key="3">
    <source>
        <dbReference type="Proteomes" id="UP001652623"/>
    </source>
</evidence>
<keyword evidence="3" id="KW-1185">Reference proteome</keyword>
<feature type="domain" description="Agenet" evidence="2">
    <location>
        <begin position="37"/>
        <end position="131"/>
    </location>
</feature>
<dbReference type="PANTHER" id="PTHR31917:SF153">
    <property type="entry name" value="DUF724 DOMAIN-CONTAINING PROTEIN 3-RELATED"/>
    <property type="match status" value="1"/>
</dbReference>
<dbReference type="InParanoid" id="A0A6P6FYJ1"/>
<name>A0A6P6FYJ1_ZIZJJ</name>
<gene>
    <name evidence="4" type="primary">LOC107414125</name>
</gene>
<dbReference type="KEGG" id="zju:107414125"/>
<feature type="domain" description="Agenet" evidence="2">
    <location>
        <begin position="135"/>
        <end position="190"/>
    </location>
</feature>
<dbReference type="PANTHER" id="PTHR31917">
    <property type="entry name" value="AGENET DOMAIN-CONTAINING PROTEIN-RELATED"/>
    <property type="match status" value="1"/>
</dbReference>
<dbReference type="AlphaFoldDB" id="A0A6P6FYJ1"/>
<proteinExistence type="predicted"/>
<reference evidence="4" key="1">
    <citation type="submission" date="2025-08" db="UniProtKB">
        <authorList>
            <consortium name="RefSeq"/>
        </authorList>
    </citation>
    <scope>IDENTIFICATION</scope>
    <source>
        <tissue evidence="4">Seedling</tissue>
    </source>
</reference>
<accession>A0A6P6FYJ1</accession>
<protein>
    <submittedName>
        <fullName evidence="4">Protein AGENET DOMAIN (AGD)-CONTAINING P1-like</fullName>
    </submittedName>
</protein>
<dbReference type="GeneID" id="107414125"/>
<dbReference type="CDD" id="cd20406">
    <property type="entry name" value="Tudor_Agenet_AtDUF_rpt2_4"/>
    <property type="match status" value="1"/>
</dbReference>
<dbReference type="RefSeq" id="XP_024927082.3">
    <property type="nucleotide sequence ID" value="XM_025071314.3"/>
</dbReference>
<feature type="domain" description="Agenet" evidence="2">
    <location>
        <begin position="206"/>
        <end position="273"/>
    </location>
</feature>
<organism evidence="3 4">
    <name type="scientific">Ziziphus jujuba</name>
    <name type="common">Chinese jujube</name>
    <name type="synonym">Ziziphus sativa</name>
    <dbReference type="NCBI Taxonomy" id="326968"/>
    <lineage>
        <taxon>Eukaryota</taxon>
        <taxon>Viridiplantae</taxon>
        <taxon>Streptophyta</taxon>
        <taxon>Embryophyta</taxon>
        <taxon>Tracheophyta</taxon>
        <taxon>Spermatophyta</taxon>
        <taxon>Magnoliopsida</taxon>
        <taxon>eudicotyledons</taxon>
        <taxon>Gunneridae</taxon>
        <taxon>Pentapetalae</taxon>
        <taxon>rosids</taxon>
        <taxon>fabids</taxon>
        <taxon>Rosales</taxon>
        <taxon>Rhamnaceae</taxon>
        <taxon>Paliureae</taxon>
        <taxon>Ziziphus</taxon>
    </lineage>
</organism>
<dbReference type="InterPro" id="IPR008395">
    <property type="entry name" value="Agenet-like_dom"/>
</dbReference>
<feature type="region of interest" description="Disordered" evidence="1">
    <location>
        <begin position="15"/>
        <end position="38"/>
    </location>
</feature>
<evidence type="ECO:0000256" key="1">
    <source>
        <dbReference type="SAM" id="MobiDB-lite"/>
    </source>
</evidence>
<evidence type="ECO:0000313" key="4">
    <source>
        <dbReference type="RefSeq" id="XP_024927082.3"/>
    </source>
</evidence>